<dbReference type="InterPro" id="IPR042183">
    <property type="entry name" value="MmgE/PrpD_sf_1"/>
</dbReference>
<evidence type="ECO:0000313" key="5">
    <source>
        <dbReference type="Proteomes" id="UP000028782"/>
    </source>
</evidence>
<dbReference type="Gene3D" id="3.30.1330.120">
    <property type="entry name" value="2-methylcitrate dehydratase PrpD"/>
    <property type="match status" value="1"/>
</dbReference>
<dbReference type="InterPro" id="IPR005656">
    <property type="entry name" value="MmgE_PrpD"/>
</dbReference>
<dbReference type="InterPro" id="IPR045336">
    <property type="entry name" value="MmgE_PrpD_N"/>
</dbReference>
<dbReference type="HOGENOM" id="CLU_026574_3_1_4"/>
<dbReference type="Gene3D" id="1.10.4100.10">
    <property type="entry name" value="2-methylcitrate dehydratase PrpD"/>
    <property type="match status" value="1"/>
</dbReference>
<gene>
    <name evidence="4" type="ORF">O987_26450</name>
</gene>
<dbReference type="Pfam" id="PF19305">
    <property type="entry name" value="MmgE_PrpD_C"/>
    <property type="match status" value="1"/>
</dbReference>
<feature type="domain" description="MmgE/PrpD C-terminal" evidence="3">
    <location>
        <begin position="272"/>
        <end position="439"/>
    </location>
</feature>
<dbReference type="GO" id="GO:0016829">
    <property type="term" value="F:lyase activity"/>
    <property type="evidence" value="ECO:0007669"/>
    <property type="project" value="InterPro"/>
</dbReference>
<dbReference type="AlphaFoldDB" id="A0A076Q0X3"/>
<accession>A0A076Q0X3</accession>
<dbReference type="PANTHER" id="PTHR16943">
    <property type="entry name" value="2-METHYLCITRATE DEHYDRATASE-RELATED"/>
    <property type="match status" value="1"/>
</dbReference>
<dbReference type="InterPro" id="IPR045337">
    <property type="entry name" value="MmgE_PrpD_C"/>
</dbReference>
<proteinExistence type="inferred from homology"/>
<evidence type="ECO:0000259" key="2">
    <source>
        <dbReference type="Pfam" id="PF03972"/>
    </source>
</evidence>
<reference evidence="4 5" key="1">
    <citation type="journal article" date="2014" name="Genome Announc.">
        <title>Complete Genome Sequence of Polychlorinated Biphenyl Degrader Comamonas testosteroni TK102 (NBRC 109938).</title>
        <authorList>
            <person name="Fukuda K."/>
            <person name="Hosoyama A."/>
            <person name="Tsuchikane K."/>
            <person name="Ohji S."/>
            <person name="Yamazoe A."/>
            <person name="Fujita N."/>
            <person name="Shintani M."/>
            <person name="Kimbara K."/>
        </authorList>
    </citation>
    <scope>NUCLEOTIDE SEQUENCE [LARGE SCALE GENOMIC DNA]</scope>
    <source>
        <strain evidence="4">TK102</strain>
    </source>
</reference>
<protein>
    <recommendedName>
        <fullName evidence="6">2-methylcitrate dehydratase</fullName>
    </recommendedName>
</protein>
<name>A0A076Q0X3_COMTE</name>
<organism evidence="4 5">
    <name type="scientific">Comamonas testosteroni TK102</name>
    <dbReference type="NCBI Taxonomy" id="1392005"/>
    <lineage>
        <taxon>Bacteria</taxon>
        <taxon>Pseudomonadati</taxon>
        <taxon>Pseudomonadota</taxon>
        <taxon>Betaproteobacteria</taxon>
        <taxon>Burkholderiales</taxon>
        <taxon>Comamonadaceae</taxon>
        <taxon>Comamonas</taxon>
    </lineage>
</organism>
<dbReference type="SUPFAM" id="SSF103378">
    <property type="entry name" value="2-methylcitrate dehydratase PrpD"/>
    <property type="match status" value="1"/>
</dbReference>
<comment type="similarity">
    <text evidence="1">Belongs to the PrpD family.</text>
</comment>
<dbReference type="InterPro" id="IPR036148">
    <property type="entry name" value="MmgE/PrpD_sf"/>
</dbReference>
<dbReference type="RefSeq" id="WP_043375549.1">
    <property type="nucleotide sequence ID" value="NZ_CP006704.1"/>
</dbReference>
<dbReference type="Proteomes" id="UP000028782">
    <property type="component" value="Chromosome"/>
</dbReference>
<evidence type="ECO:0000256" key="1">
    <source>
        <dbReference type="ARBA" id="ARBA00006174"/>
    </source>
</evidence>
<evidence type="ECO:0000313" key="4">
    <source>
        <dbReference type="EMBL" id="AIJ49357.1"/>
    </source>
</evidence>
<feature type="domain" description="MmgE/PrpD N-terminal" evidence="2">
    <location>
        <begin position="11"/>
        <end position="253"/>
    </location>
</feature>
<dbReference type="EMBL" id="CP006704">
    <property type="protein sequence ID" value="AIJ49357.1"/>
    <property type="molecule type" value="Genomic_DNA"/>
</dbReference>
<evidence type="ECO:0008006" key="6">
    <source>
        <dbReference type="Google" id="ProtNLM"/>
    </source>
</evidence>
<dbReference type="Pfam" id="PF03972">
    <property type="entry name" value="MmgE_PrpD_N"/>
    <property type="match status" value="1"/>
</dbReference>
<dbReference type="PANTHER" id="PTHR16943:SF8">
    <property type="entry name" value="2-METHYLCITRATE DEHYDRATASE"/>
    <property type="match status" value="1"/>
</dbReference>
<dbReference type="InterPro" id="IPR042188">
    <property type="entry name" value="MmgE/PrpD_sf_2"/>
</dbReference>
<dbReference type="KEGG" id="ctes:O987_26450"/>
<evidence type="ECO:0000259" key="3">
    <source>
        <dbReference type="Pfam" id="PF19305"/>
    </source>
</evidence>
<sequence>MSSTTFSALQTLVQHARSMSFASIPKEVLSQARLCILDTVGCILAGSRTEEAQLILGCEPSTSRDTLPIFGTSQCRGLHEAMRINAYLGDVLELNDLFGGHASIGIVPAALSLGQHLGASGTKVLEAVVRGIETTCRVYDSVYPSLRRYTEMGMVPVGFPSTIGAAVSAAHLLDLDEEQTVNALAIAGGLAGWCPAEVIFGSGGSFKPMLFGAQPADIGVKAAYYAQAGMTGPINLLDSKVGYFASASTQGSFNASSWEERWALTQPRRKLHACCGYLHAPVDALSELRQQLGSDALQAGQIELRVAPYVADVVSKERNPASPNDARFHLQYCLALVASGADVILPDHSIQLEKYLQRTDVVSAMQRIRVIPDENLSHYHHCQVSVTESGGQTTLLQVTAPRGSPQKPLSDEDVQRKFLLLAEPVLEKEHAQRFISEALTVDRMENVSQLTQMLAA</sequence>